<feature type="region of interest" description="Disordered" evidence="6">
    <location>
        <begin position="1"/>
        <end position="21"/>
    </location>
</feature>
<evidence type="ECO:0000313" key="9">
    <source>
        <dbReference type="Proteomes" id="UP000669179"/>
    </source>
</evidence>
<evidence type="ECO:0000256" key="5">
    <source>
        <dbReference type="ARBA" id="ARBA00023136"/>
    </source>
</evidence>
<name>A0A939PJH5_9ACTN</name>
<evidence type="ECO:0000256" key="7">
    <source>
        <dbReference type="SAM" id="Phobius"/>
    </source>
</evidence>
<feature type="transmembrane region" description="Helical" evidence="7">
    <location>
        <begin position="362"/>
        <end position="382"/>
    </location>
</feature>
<dbReference type="EMBL" id="JAGEOJ010000022">
    <property type="protein sequence ID" value="MBO2453795.1"/>
    <property type="molecule type" value="Genomic_DNA"/>
</dbReference>
<feature type="transmembrane region" description="Helical" evidence="7">
    <location>
        <begin position="55"/>
        <end position="76"/>
    </location>
</feature>
<dbReference type="PRINTS" id="PR00447">
    <property type="entry name" value="NATRESASSCMP"/>
</dbReference>
<dbReference type="NCBIfam" id="TIGR01197">
    <property type="entry name" value="nramp"/>
    <property type="match status" value="1"/>
</dbReference>
<feature type="transmembrane region" description="Helical" evidence="7">
    <location>
        <begin position="104"/>
        <end position="127"/>
    </location>
</feature>
<dbReference type="GO" id="GO:0015086">
    <property type="term" value="F:cadmium ion transmembrane transporter activity"/>
    <property type="evidence" value="ECO:0007669"/>
    <property type="project" value="TreeGrafter"/>
</dbReference>
<feature type="transmembrane region" description="Helical" evidence="7">
    <location>
        <begin position="133"/>
        <end position="152"/>
    </location>
</feature>
<dbReference type="GO" id="GO:0005886">
    <property type="term" value="C:plasma membrane"/>
    <property type="evidence" value="ECO:0007669"/>
    <property type="project" value="TreeGrafter"/>
</dbReference>
<protein>
    <submittedName>
        <fullName evidence="8">Nramp family divalent metal transporter</fullName>
    </submittedName>
</protein>
<feature type="transmembrane region" description="Helical" evidence="7">
    <location>
        <begin position="402"/>
        <end position="422"/>
    </location>
</feature>
<dbReference type="NCBIfam" id="NF001923">
    <property type="entry name" value="PRK00701.1"/>
    <property type="match status" value="1"/>
</dbReference>
<dbReference type="InterPro" id="IPR001046">
    <property type="entry name" value="NRAMP_fam"/>
</dbReference>
<evidence type="ECO:0000256" key="1">
    <source>
        <dbReference type="ARBA" id="ARBA00004141"/>
    </source>
</evidence>
<dbReference type="RefSeq" id="WP_208261813.1">
    <property type="nucleotide sequence ID" value="NZ_JAGEOJ010000022.1"/>
</dbReference>
<keyword evidence="5 7" id="KW-0472">Membrane</keyword>
<dbReference type="PANTHER" id="PTHR11706">
    <property type="entry name" value="SOLUTE CARRIER PROTEIN FAMILY 11 MEMBER"/>
    <property type="match status" value="1"/>
</dbReference>
<dbReference type="NCBIfam" id="NF037982">
    <property type="entry name" value="Nramp_1"/>
    <property type="match status" value="1"/>
</dbReference>
<proteinExistence type="predicted"/>
<evidence type="ECO:0000256" key="2">
    <source>
        <dbReference type="ARBA" id="ARBA00022448"/>
    </source>
</evidence>
<keyword evidence="2" id="KW-0813">Transport</keyword>
<evidence type="ECO:0000256" key="3">
    <source>
        <dbReference type="ARBA" id="ARBA00022692"/>
    </source>
</evidence>
<feature type="transmembrane region" description="Helical" evidence="7">
    <location>
        <begin position="299"/>
        <end position="326"/>
    </location>
</feature>
<sequence>MNLPISVRSPDPTARPAHPVTPRRGLALAGPAFIAAVAYIDPGNVATNVSAGAKYGYLLLWVVITANVMAMLVQYLSAKLGIATGRNLPELCRERCSRPVRIGLWLEAELIVIMTDLAEIIGGAVALQLLFGLPLPVGGVITGAGLLLILALRVRDRAVFPAVVMGLLAVVALAFAYQAFRLPVAGDGVAGGLVPGFGGSESVLLAAGIVGATVMPHAIYLHSALTQDLPGEGTSSARPGAGAARRRALRATRWDVIVAMSLAGFINITILVAGTALAASDGESLEVAHEAFGVLSGPAIGIAFAVGLLASGLASACVGVYTGQIVMQGFVKRRIPLWVRRVVSMAVPLVLLSAGLDPMLALVLSQVVLSFGIPFALVPLLLLTRDRGVMGDMVNRRLTTALATVVATLIIALNLFMLVTLFREVAAP</sequence>
<evidence type="ECO:0000256" key="4">
    <source>
        <dbReference type="ARBA" id="ARBA00022989"/>
    </source>
</evidence>
<feature type="transmembrane region" description="Helical" evidence="7">
    <location>
        <begin position="256"/>
        <end position="279"/>
    </location>
</feature>
<reference evidence="8" key="1">
    <citation type="submission" date="2021-03" db="EMBL/GenBank/DDBJ databases">
        <authorList>
            <person name="Kanchanasin P."/>
            <person name="Saeng-In P."/>
            <person name="Phongsopitanun W."/>
            <person name="Yuki M."/>
            <person name="Kudo T."/>
            <person name="Ohkuma M."/>
            <person name="Tanasupawat S."/>
        </authorList>
    </citation>
    <scope>NUCLEOTIDE SEQUENCE</scope>
    <source>
        <strain evidence="8">GKU 128</strain>
    </source>
</reference>
<organism evidence="8 9">
    <name type="scientific">Actinomadura barringtoniae</name>
    <dbReference type="NCBI Taxonomy" id="1427535"/>
    <lineage>
        <taxon>Bacteria</taxon>
        <taxon>Bacillati</taxon>
        <taxon>Actinomycetota</taxon>
        <taxon>Actinomycetes</taxon>
        <taxon>Streptosporangiales</taxon>
        <taxon>Thermomonosporaceae</taxon>
        <taxon>Actinomadura</taxon>
    </lineage>
</organism>
<accession>A0A939PJH5</accession>
<dbReference type="Pfam" id="PF01566">
    <property type="entry name" value="Nramp"/>
    <property type="match status" value="1"/>
</dbReference>
<feature type="transmembrane region" description="Helical" evidence="7">
    <location>
        <begin position="338"/>
        <end position="356"/>
    </location>
</feature>
<evidence type="ECO:0000313" key="8">
    <source>
        <dbReference type="EMBL" id="MBO2453795.1"/>
    </source>
</evidence>
<comment type="caution">
    <text evidence="8">The sequence shown here is derived from an EMBL/GenBank/DDBJ whole genome shotgun (WGS) entry which is preliminary data.</text>
</comment>
<dbReference type="GO" id="GO:0005384">
    <property type="term" value="F:manganese ion transmembrane transporter activity"/>
    <property type="evidence" value="ECO:0007669"/>
    <property type="project" value="TreeGrafter"/>
</dbReference>
<dbReference type="GO" id="GO:0034755">
    <property type="term" value="P:iron ion transmembrane transport"/>
    <property type="evidence" value="ECO:0007669"/>
    <property type="project" value="TreeGrafter"/>
</dbReference>
<keyword evidence="9" id="KW-1185">Reference proteome</keyword>
<comment type="subcellular location">
    <subcellularLocation>
        <location evidence="1">Membrane</location>
        <topology evidence="1">Multi-pass membrane protein</topology>
    </subcellularLocation>
</comment>
<dbReference type="Proteomes" id="UP000669179">
    <property type="component" value="Unassembled WGS sequence"/>
</dbReference>
<dbReference type="AlphaFoldDB" id="A0A939PJH5"/>
<dbReference type="PANTHER" id="PTHR11706:SF33">
    <property type="entry name" value="NATURAL RESISTANCE-ASSOCIATED MACROPHAGE PROTEIN 2"/>
    <property type="match status" value="1"/>
</dbReference>
<evidence type="ECO:0000256" key="6">
    <source>
        <dbReference type="SAM" id="MobiDB-lite"/>
    </source>
</evidence>
<gene>
    <name evidence="8" type="ORF">J4573_42365</name>
</gene>
<keyword evidence="4 7" id="KW-1133">Transmembrane helix</keyword>
<keyword evidence="3 7" id="KW-0812">Transmembrane</keyword>
<feature type="transmembrane region" description="Helical" evidence="7">
    <location>
        <begin position="159"/>
        <end position="180"/>
    </location>
</feature>